<keyword evidence="3 6" id="KW-0521">NADP</keyword>
<dbReference type="InterPro" id="IPR002504">
    <property type="entry name" value="NADK"/>
</dbReference>
<dbReference type="InterPro" id="IPR017437">
    <property type="entry name" value="ATP-NAD_kinase_PpnK-typ_C"/>
</dbReference>
<reference evidence="7 8" key="1">
    <citation type="submission" date="2023-01" db="EMBL/GenBank/DDBJ databases">
        <authorList>
            <person name="Lee S.H."/>
            <person name="Jung H.S."/>
            <person name="Yun J.U."/>
        </authorList>
    </citation>
    <scope>NUCLEOTIDE SEQUENCE [LARGE SCALE GENOMIC DNA]</scope>
    <source>
        <strain evidence="7 8">CBA3646</strain>
    </source>
</reference>
<evidence type="ECO:0000256" key="6">
    <source>
        <dbReference type="HAMAP-Rule" id="MF_00361"/>
    </source>
</evidence>
<keyword evidence="6" id="KW-0067">ATP-binding</keyword>
<feature type="binding site" evidence="6">
    <location>
        <position position="188"/>
    </location>
    <ligand>
        <name>NAD(+)</name>
        <dbReference type="ChEBI" id="CHEBI:57540"/>
    </ligand>
</feature>
<feature type="binding site" evidence="6">
    <location>
        <begin position="124"/>
        <end position="125"/>
    </location>
    <ligand>
        <name>NAD(+)</name>
        <dbReference type="ChEBI" id="CHEBI:57540"/>
    </ligand>
</feature>
<dbReference type="Pfam" id="PF01513">
    <property type="entry name" value="NAD_kinase"/>
    <property type="match status" value="1"/>
</dbReference>
<keyword evidence="6" id="KW-0963">Cytoplasm</keyword>
<dbReference type="PANTHER" id="PTHR20275:SF0">
    <property type="entry name" value="NAD KINASE"/>
    <property type="match status" value="1"/>
</dbReference>
<evidence type="ECO:0000256" key="1">
    <source>
        <dbReference type="ARBA" id="ARBA00022679"/>
    </source>
</evidence>
<dbReference type="HAMAP" id="MF_00361">
    <property type="entry name" value="NAD_kinase"/>
    <property type="match status" value="1"/>
</dbReference>
<dbReference type="InterPro" id="IPR017438">
    <property type="entry name" value="ATP-NAD_kinase_N"/>
</dbReference>
<evidence type="ECO:0000256" key="4">
    <source>
        <dbReference type="ARBA" id="ARBA00023027"/>
    </source>
</evidence>
<dbReference type="InterPro" id="IPR016064">
    <property type="entry name" value="NAD/diacylglycerol_kinase_sf"/>
</dbReference>
<evidence type="ECO:0000256" key="5">
    <source>
        <dbReference type="ARBA" id="ARBA00047925"/>
    </source>
</evidence>
<keyword evidence="6" id="KW-0547">Nucleotide-binding</keyword>
<feature type="binding site" evidence="6">
    <location>
        <position position="153"/>
    </location>
    <ligand>
        <name>NAD(+)</name>
        <dbReference type="ChEBI" id="CHEBI:57540"/>
    </ligand>
</feature>
<feature type="binding site" evidence="6">
    <location>
        <begin position="51"/>
        <end position="52"/>
    </location>
    <ligand>
        <name>NAD(+)</name>
        <dbReference type="ChEBI" id="CHEBI:57540"/>
    </ligand>
</feature>
<evidence type="ECO:0000313" key="8">
    <source>
        <dbReference type="Proteomes" id="UP001210339"/>
    </source>
</evidence>
<comment type="cofactor">
    <cofactor evidence="6">
        <name>a divalent metal cation</name>
        <dbReference type="ChEBI" id="CHEBI:60240"/>
    </cofactor>
</comment>
<dbReference type="GO" id="GO:0016301">
    <property type="term" value="F:kinase activity"/>
    <property type="evidence" value="ECO:0007669"/>
    <property type="project" value="UniProtKB-KW"/>
</dbReference>
<dbReference type="Gene3D" id="2.60.200.30">
    <property type="entry name" value="Probable inorganic polyphosphate/atp-NAD kinase, domain 2"/>
    <property type="match status" value="1"/>
</dbReference>
<accession>A0ABY7QUY3</accession>
<gene>
    <name evidence="6" type="primary">nadK</name>
    <name evidence="7" type="ORF">O6R05_01260</name>
</gene>
<sequence length="267" mass="29603">MSEKIINIVSNSNYDSRRTTSKLIQLLLDAGYTPTTKFSDEAELTVCIGGDGSFIKAVHKNNFSDIPFVGVNTGHLGFFQEISPDHLPEFVDSYKNGHYEVEEIKALGAEVFTQKKSFILNAINEVVLRADHSKIIHCNVFINRAHLEKFSGDGLLVSTPAGSTAYNFSNNGAIIHPSINVLELTPIAPVHSIAYRSLKSSVVVPGNYVISLVPERRYASSNLLLVDGEEFSFKGLKRVNLRMSGKTIKKLTFANESYWDNVKSKFL</sequence>
<dbReference type="SUPFAM" id="SSF111331">
    <property type="entry name" value="NAD kinase/diacylglycerol kinase-like"/>
    <property type="match status" value="1"/>
</dbReference>
<evidence type="ECO:0000256" key="2">
    <source>
        <dbReference type="ARBA" id="ARBA00022777"/>
    </source>
</evidence>
<keyword evidence="1 6" id="KW-0808">Transferase</keyword>
<comment type="subcellular location">
    <subcellularLocation>
        <location evidence="6">Cytoplasm</location>
    </subcellularLocation>
</comment>
<dbReference type="Gene3D" id="3.40.50.10330">
    <property type="entry name" value="Probable inorganic polyphosphate/atp-NAD kinase, domain 1"/>
    <property type="match status" value="1"/>
</dbReference>
<comment type="caution">
    <text evidence="6">Lacks conserved residue(s) required for the propagation of feature annotation.</text>
</comment>
<comment type="catalytic activity">
    <reaction evidence="5 6">
        <text>NAD(+) + ATP = ADP + NADP(+) + H(+)</text>
        <dbReference type="Rhea" id="RHEA:18629"/>
        <dbReference type="ChEBI" id="CHEBI:15378"/>
        <dbReference type="ChEBI" id="CHEBI:30616"/>
        <dbReference type="ChEBI" id="CHEBI:57540"/>
        <dbReference type="ChEBI" id="CHEBI:58349"/>
        <dbReference type="ChEBI" id="CHEBI:456216"/>
        <dbReference type="EC" id="2.7.1.23"/>
    </reaction>
</comment>
<dbReference type="RefSeq" id="WP_271191747.1">
    <property type="nucleotide sequence ID" value="NZ_CP115667.1"/>
</dbReference>
<keyword evidence="4 6" id="KW-0520">NAD</keyword>
<organism evidence="7 8">
    <name type="scientific">Peptoniphilus equinus</name>
    <dbReference type="NCBI Taxonomy" id="3016343"/>
    <lineage>
        <taxon>Bacteria</taxon>
        <taxon>Bacillati</taxon>
        <taxon>Bacillota</taxon>
        <taxon>Tissierellia</taxon>
        <taxon>Tissierellales</taxon>
        <taxon>Peptoniphilaceae</taxon>
        <taxon>Peptoniphilus</taxon>
    </lineage>
</organism>
<feature type="active site" description="Proton acceptor" evidence="6">
    <location>
        <position position="51"/>
    </location>
</feature>
<keyword evidence="8" id="KW-1185">Reference proteome</keyword>
<keyword evidence="2 6" id="KW-0418">Kinase</keyword>
<dbReference type="Pfam" id="PF20143">
    <property type="entry name" value="NAD_kinase_C"/>
    <property type="match status" value="1"/>
</dbReference>
<dbReference type="EC" id="2.7.1.23" evidence="6"/>
<evidence type="ECO:0000256" key="3">
    <source>
        <dbReference type="ARBA" id="ARBA00022857"/>
    </source>
</evidence>
<dbReference type="Proteomes" id="UP001210339">
    <property type="component" value="Chromosome"/>
</dbReference>
<dbReference type="EMBL" id="CP115667">
    <property type="protein sequence ID" value="WBW50216.1"/>
    <property type="molecule type" value="Genomic_DNA"/>
</dbReference>
<feature type="binding site" evidence="6">
    <location>
        <begin position="164"/>
        <end position="169"/>
    </location>
    <ligand>
        <name>NAD(+)</name>
        <dbReference type="ChEBI" id="CHEBI:57540"/>
    </ligand>
</feature>
<feature type="binding site" evidence="6">
    <location>
        <position position="56"/>
    </location>
    <ligand>
        <name>NAD(+)</name>
        <dbReference type="ChEBI" id="CHEBI:57540"/>
    </ligand>
</feature>
<dbReference type="PANTHER" id="PTHR20275">
    <property type="entry name" value="NAD KINASE"/>
    <property type="match status" value="1"/>
</dbReference>
<comment type="function">
    <text evidence="6">Involved in the regulation of the intracellular balance of NAD and NADP, and is a key enzyme in the biosynthesis of NADP. Catalyzes specifically the phosphorylation on 2'-hydroxyl of the adenosine moiety of NAD to yield NADP.</text>
</comment>
<comment type="similarity">
    <text evidence="6">Belongs to the NAD kinase family.</text>
</comment>
<name>A0ABY7QUY3_9FIRM</name>
<feature type="binding site" evidence="6">
    <location>
        <position position="161"/>
    </location>
    <ligand>
        <name>NAD(+)</name>
        <dbReference type="ChEBI" id="CHEBI:57540"/>
    </ligand>
</feature>
<protein>
    <recommendedName>
        <fullName evidence="6">NAD kinase</fullName>
        <ecNumber evidence="6">2.7.1.23</ecNumber>
    </recommendedName>
    <alternativeName>
        <fullName evidence="6">ATP-dependent NAD kinase</fullName>
    </alternativeName>
</protein>
<proteinExistence type="inferred from homology"/>
<evidence type="ECO:0000313" key="7">
    <source>
        <dbReference type="EMBL" id="WBW50216.1"/>
    </source>
</evidence>